<evidence type="ECO:0000256" key="1">
    <source>
        <dbReference type="ARBA" id="ARBA00022801"/>
    </source>
</evidence>
<dbReference type="InterPro" id="IPR023365">
    <property type="entry name" value="Sortase_dom-sf"/>
</dbReference>
<dbReference type="Gene3D" id="2.40.260.10">
    <property type="entry name" value="Sortase"/>
    <property type="match status" value="1"/>
</dbReference>
<dbReference type="HOGENOM" id="CLU_045680_6_0_6"/>
<keyword evidence="1" id="KW-0378">Hydrolase</keyword>
<dbReference type="KEGG" id="tig:THII_2405"/>
<dbReference type="STRING" id="40754.THII_2405"/>
<dbReference type="InterPro" id="IPR005754">
    <property type="entry name" value="Sortase"/>
</dbReference>
<sequence>MKTQLRWGYLALVIVVTMTAWQFSQGNVVYAQAWLAQGLLHTAWVRTQASGQQVKPWPWARTWPLALLSVPRINTEQIILSHASEGISSFALRHTENSVLPGEIGNSVLNVHRDNYFSFLRMLKPGDMIILESLRNGRWYYQISAIYIVYKTDTSLIEPSLNRRLTLISCYPCTIEDDRRYVVVAEEVKRITS</sequence>
<dbReference type="Proteomes" id="UP000031623">
    <property type="component" value="Chromosome"/>
</dbReference>
<dbReference type="AlphaFoldDB" id="A0A090ALK0"/>
<dbReference type="EMBL" id="AP014633">
    <property type="protein sequence ID" value="BAP56702.1"/>
    <property type="molecule type" value="Genomic_DNA"/>
</dbReference>
<reference evidence="2" key="1">
    <citation type="journal article" date="2014" name="ISME J.">
        <title>Ecophysiology of Thioploca ingrica as revealed by the complete genome sequence supplemented with proteomic evidence.</title>
        <authorList>
            <person name="Kojima H."/>
            <person name="Ogura Y."/>
            <person name="Yamamoto N."/>
            <person name="Togashi T."/>
            <person name="Mori H."/>
            <person name="Watanabe T."/>
            <person name="Nemoto F."/>
            <person name="Kurokawa K."/>
            <person name="Hayashi T."/>
            <person name="Fukui M."/>
        </authorList>
    </citation>
    <scope>NUCLEOTIDE SEQUENCE [LARGE SCALE GENOMIC DNA]</scope>
</reference>
<proteinExistence type="predicted"/>
<dbReference type="SUPFAM" id="SSF63817">
    <property type="entry name" value="Sortase"/>
    <property type="match status" value="1"/>
</dbReference>
<organism evidence="2 3">
    <name type="scientific">Thioploca ingrica</name>
    <dbReference type="NCBI Taxonomy" id="40754"/>
    <lineage>
        <taxon>Bacteria</taxon>
        <taxon>Pseudomonadati</taxon>
        <taxon>Pseudomonadota</taxon>
        <taxon>Gammaproteobacteria</taxon>
        <taxon>Thiotrichales</taxon>
        <taxon>Thiotrichaceae</taxon>
        <taxon>Thioploca</taxon>
    </lineage>
</organism>
<keyword evidence="3" id="KW-1185">Reference proteome</keyword>
<dbReference type="CDD" id="cd05828">
    <property type="entry name" value="Sortase_D_1"/>
    <property type="match status" value="1"/>
</dbReference>
<dbReference type="InterPro" id="IPR041999">
    <property type="entry name" value="Sortase_D_1"/>
</dbReference>
<name>A0A090ALK0_9GAMM</name>
<protein>
    <submittedName>
        <fullName evidence="2">Peptidase C60, sortase A and B</fullName>
    </submittedName>
</protein>
<dbReference type="NCBIfam" id="TIGR01076">
    <property type="entry name" value="sortase_fam"/>
    <property type="match status" value="1"/>
</dbReference>
<dbReference type="GO" id="GO:0016787">
    <property type="term" value="F:hydrolase activity"/>
    <property type="evidence" value="ECO:0007669"/>
    <property type="project" value="UniProtKB-KW"/>
</dbReference>
<accession>A0A090ALK0</accession>
<dbReference type="Pfam" id="PF04203">
    <property type="entry name" value="Sortase"/>
    <property type="match status" value="1"/>
</dbReference>
<evidence type="ECO:0000313" key="2">
    <source>
        <dbReference type="EMBL" id="BAP56702.1"/>
    </source>
</evidence>
<dbReference type="OrthoDB" id="9790661at2"/>
<gene>
    <name evidence="2" type="ORF">THII_2405</name>
</gene>
<evidence type="ECO:0000313" key="3">
    <source>
        <dbReference type="Proteomes" id="UP000031623"/>
    </source>
</evidence>